<keyword evidence="2" id="KW-1185">Reference proteome</keyword>
<evidence type="ECO:0000313" key="1">
    <source>
        <dbReference type="EMBL" id="WEB44281.1"/>
    </source>
</evidence>
<dbReference type="Proteomes" id="UP001218629">
    <property type="component" value="Chromosome"/>
</dbReference>
<reference evidence="1 2" key="1">
    <citation type="submission" date="2022-03" db="EMBL/GenBank/DDBJ databases">
        <title>Streptomyces yunnanensis P86,complete genome.</title>
        <authorList>
            <person name="Chen S."/>
            <person name="Zhang Q."/>
        </authorList>
    </citation>
    <scope>NUCLEOTIDE SEQUENCE [LARGE SCALE GENOMIC DNA]</scope>
    <source>
        <strain evidence="1 2">P86</strain>
    </source>
</reference>
<dbReference type="RefSeq" id="WP_275310473.1">
    <property type="nucleotide sequence ID" value="NZ_CP095749.1"/>
</dbReference>
<sequence length="61" mass="6732">MLESRPVALRIAPVKIGPVLTERDNRAPALPRGTQRPARVLAAPARRVPPKARNLPRRSGY</sequence>
<organism evidence="1 2">
    <name type="scientific">Streptomyces yunnanensis</name>
    <dbReference type="NCBI Taxonomy" id="156453"/>
    <lineage>
        <taxon>Bacteria</taxon>
        <taxon>Bacillati</taxon>
        <taxon>Actinomycetota</taxon>
        <taxon>Actinomycetes</taxon>
        <taxon>Kitasatosporales</taxon>
        <taxon>Streptomycetaceae</taxon>
        <taxon>Streptomyces</taxon>
    </lineage>
</organism>
<proteinExistence type="predicted"/>
<name>A0ABY8AI03_9ACTN</name>
<accession>A0ABY8AI03</accession>
<dbReference type="EMBL" id="CP095749">
    <property type="protein sequence ID" value="WEB44281.1"/>
    <property type="molecule type" value="Genomic_DNA"/>
</dbReference>
<evidence type="ECO:0000313" key="2">
    <source>
        <dbReference type="Proteomes" id="UP001218629"/>
    </source>
</evidence>
<gene>
    <name evidence="1" type="ORF">MOV08_36645</name>
</gene>
<protein>
    <submittedName>
        <fullName evidence="1">Uncharacterized protein</fullName>
    </submittedName>
</protein>